<dbReference type="Pfam" id="PF25790">
    <property type="entry name" value="BCD1"/>
    <property type="match status" value="1"/>
</dbReference>
<name>A0AAN6LTV4_9PLEO</name>
<dbReference type="PROSITE" id="PS51083">
    <property type="entry name" value="ZF_HIT"/>
    <property type="match status" value="1"/>
</dbReference>
<dbReference type="InterPro" id="IPR051639">
    <property type="entry name" value="BCD1"/>
</dbReference>
<evidence type="ECO:0000259" key="15">
    <source>
        <dbReference type="PROSITE" id="PS51083"/>
    </source>
</evidence>
<protein>
    <recommendedName>
        <fullName evidence="11">Box C/D snoRNA protein 1</fullName>
    </recommendedName>
    <alternativeName>
        <fullName evidence="12">Zinc finger HIT domain-containing protein 6</fullName>
    </alternativeName>
</protein>
<dbReference type="CDD" id="cd23023">
    <property type="entry name" value="zf-HIT_BCD1"/>
    <property type="match status" value="1"/>
</dbReference>
<feature type="domain" description="HIT-type" evidence="15">
    <location>
        <begin position="11"/>
        <end position="45"/>
    </location>
</feature>
<keyword evidence="1" id="KW-1017">Isopeptide bond</keyword>
<reference evidence="16 17" key="1">
    <citation type="submission" date="2021-02" db="EMBL/GenBank/DDBJ databases">
        <title>Genome assembly of Pseudopithomyces chartarum.</title>
        <authorList>
            <person name="Jauregui R."/>
            <person name="Singh J."/>
            <person name="Voisey C."/>
        </authorList>
    </citation>
    <scope>NUCLEOTIDE SEQUENCE [LARGE SCALE GENOMIC DNA]</scope>
    <source>
        <strain evidence="16 17">AGR01</strain>
    </source>
</reference>
<dbReference type="GO" id="GO:0000492">
    <property type="term" value="P:box C/D snoRNP assembly"/>
    <property type="evidence" value="ECO:0007669"/>
    <property type="project" value="TreeGrafter"/>
</dbReference>
<feature type="region of interest" description="Disordered" evidence="14">
    <location>
        <begin position="163"/>
        <end position="280"/>
    </location>
</feature>
<evidence type="ECO:0000256" key="12">
    <source>
        <dbReference type="ARBA" id="ARBA00077531"/>
    </source>
</evidence>
<evidence type="ECO:0000256" key="5">
    <source>
        <dbReference type="ARBA" id="ARBA00022771"/>
    </source>
</evidence>
<feature type="compositionally biased region" description="Polar residues" evidence="14">
    <location>
        <begin position="219"/>
        <end position="228"/>
    </location>
</feature>
<evidence type="ECO:0000256" key="14">
    <source>
        <dbReference type="SAM" id="MobiDB-lite"/>
    </source>
</evidence>
<dbReference type="GO" id="GO:0000463">
    <property type="term" value="P:maturation of LSU-rRNA from tricistronic rRNA transcript (SSU-rRNA, 5.8S rRNA, LSU-rRNA)"/>
    <property type="evidence" value="ECO:0007669"/>
    <property type="project" value="TreeGrafter"/>
</dbReference>
<evidence type="ECO:0000313" key="17">
    <source>
        <dbReference type="Proteomes" id="UP001280581"/>
    </source>
</evidence>
<evidence type="ECO:0000256" key="11">
    <source>
        <dbReference type="ARBA" id="ARBA00068630"/>
    </source>
</evidence>
<evidence type="ECO:0000256" key="2">
    <source>
        <dbReference type="ARBA" id="ARBA00022517"/>
    </source>
</evidence>
<evidence type="ECO:0000256" key="1">
    <source>
        <dbReference type="ARBA" id="ARBA00022499"/>
    </source>
</evidence>
<dbReference type="SUPFAM" id="SSF144232">
    <property type="entry name" value="HIT/MYND zinc finger-like"/>
    <property type="match status" value="1"/>
</dbReference>
<evidence type="ECO:0000256" key="9">
    <source>
        <dbReference type="ARBA" id="ARBA00049654"/>
    </source>
</evidence>
<comment type="caution">
    <text evidence="16">The sequence shown here is derived from an EMBL/GenBank/DDBJ whole genome shotgun (WGS) entry which is preliminary data.</text>
</comment>
<evidence type="ECO:0000256" key="10">
    <source>
        <dbReference type="ARBA" id="ARBA00061949"/>
    </source>
</evidence>
<dbReference type="AlphaFoldDB" id="A0AAN6LTV4"/>
<dbReference type="GO" id="GO:0048254">
    <property type="term" value="P:snoRNA localization"/>
    <property type="evidence" value="ECO:0007669"/>
    <property type="project" value="TreeGrafter"/>
</dbReference>
<dbReference type="GO" id="GO:0070761">
    <property type="term" value="C:pre-snoRNP complex"/>
    <property type="evidence" value="ECO:0007669"/>
    <property type="project" value="TreeGrafter"/>
</dbReference>
<evidence type="ECO:0000256" key="4">
    <source>
        <dbReference type="ARBA" id="ARBA00022723"/>
    </source>
</evidence>
<keyword evidence="3" id="KW-0597">Phosphoprotein</keyword>
<dbReference type="FunFam" id="3.30.60.190:FF:000001">
    <property type="entry name" value="box C/D snoRNA protein 1"/>
    <property type="match status" value="1"/>
</dbReference>
<dbReference type="Gene3D" id="3.30.60.190">
    <property type="match status" value="1"/>
</dbReference>
<comment type="function">
    <text evidence="8">Required for box C/D snoRNAs accumulation involved in snoRNA processing, snoRNA transport to the nucleolus and ribosome biogenesis.</text>
</comment>
<dbReference type="EMBL" id="WVTA01000010">
    <property type="protein sequence ID" value="KAK3203997.1"/>
    <property type="molecule type" value="Genomic_DNA"/>
</dbReference>
<dbReference type="Pfam" id="PF04438">
    <property type="entry name" value="zf-HIT"/>
    <property type="match status" value="1"/>
</dbReference>
<proteinExistence type="inferred from homology"/>
<keyword evidence="17" id="KW-1185">Reference proteome</keyword>
<keyword evidence="2" id="KW-0690">Ribosome biogenesis</keyword>
<accession>A0AAN6LTV4</accession>
<dbReference type="InterPro" id="IPR007529">
    <property type="entry name" value="Znf_HIT"/>
</dbReference>
<gene>
    <name evidence="16" type="ORF">GRF29_106g1315085</name>
</gene>
<feature type="region of interest" description="Disordered" evidence="14">
    <location>
        <begin position="83"/>
        <end position="104"/>
    </location>
</feature>
<evidence type="ECO:0000256" key="7">
    <source>
        <dbReference type="ARBA" id="ARBA00022843"/>
    </source>
</evidence>
<sequence length="400" mass="44313">MADDALLSDLCSICNTAKFKYRCPGCSARTCSLPCYKRHQQWAQCNGKRDPTKFVKKSQLATPAGIDHDFNFLTSIERGLEKAERQVQTHSAGSPSDPRHDANIRQPSDQHFAMAGVTVIRAPKGLSRQKENKTHRNKSGKNTVWTVEWIYEDSTRVLTETSSAQSLLSSQPFGRDAKREATKKRKRGDNQPPANSDPVEQHVSPAVQVQEGASEIEAQHTQPDSPSLNRAEPERSNPSAIAKDSTASDAVSTKNEEEQNSKDPSGGIHVHGSEPKPVSPQYSFYLVRPRTSSNRPVLILLEPTATLGDCLRGRTVLEYPTIYVYPVSTLPPPEKFMLEAEYVQQEGEEQKEFEDLLKHVSPETLRALKDDQDAKDNNASEAIDGNKILDVLKQDIGAGI</sequence>
<dbReference type="GO" id="GO:0008270">
    <property type="term" value="F:zinc ion binding"/>
    <property type="evidence" value="ECO:0007669"/>
    <property type="project" value="UniProtKB-UniRule"/>
</dbReference>
<organism evidence="16 17">
    <name type="scientific">Pseudopithomyces chartarum</name>
    <dbReference type="NCBI Taxonomy" id="1892770"/>
    <lineage>
        <taxon>Eukaryota</taxon>
        <taxon>Fungi</taxon>
        <taxon>Dikarya</taxon>
        <taxon>Ascomycota</taxon>
        <taxon>Pezizomycotina</taxon>
        <taxon>Dothideomycetes</taxon>
        <taxon>Pleosporomycetidae</taxon>
        <taxon>Pleosporales</taxon>
        <taxon>Massarineae</taxon>
        <taxon>Didymosphaeriaceae</taxon>
        <taxon>Pseudopithomyces</taxon>
    </lineage>
</organism>
<evidence type="ECO:0000256" key="13">
    <source>
        <dbReference type="PROSITE-ProRule" id="PRU00453"/>
    </source>
</evidence>
<comment type="subunit">
    <text evidence="10">Interacts with FBL, SNU13, NOP58, NUFIP1, RUVBL1, RUVBL2 and TAF9. Interacts (via HIT-type zinc finger) with the RUVBL1/RUVBL2 complex in the presence of ADP.</text>
</comment>
<dbReference type="Proteomes" id="UP001280581">
    <property type="component" value="Unassembled WGS sequence"/>
</dbReference>
<evidence type="ECO:0000313" key="16">
    <source>
        <dbReference type="EMBL" id="KAK3203997.1"/>
    </source>
</evidence>
<keyword evidence="7" id="KW-0832">Ubl conjugation</keyword>
<feature type="region of interest" description="Disordered" evidence="14">
    <location>
        <begin position="121"/>
        <end position="140"/>
    </location>
</feature>
<evidence type="ECO:0000256" key="8">
    <source>
        <dbReference type="ARBA" id="ARBA00049598"/>
    </source>
</evidence>
<keyword evidence="5 13" id="KW-0863">Zinc-finger</keyword>
<comment type="similarity">
    <text evidence="9">Belongs to the BCD1 family.</text>
</comment>
<keyword evidence="6" id="KW-0862">Zinc</keyword>
<dbReference type="PANTHER" id="PTHR13483:SF11">
    <property type="entry name" value="ZINC FINGER HIT DOMAIN-CONTAINING PROTEIN 3"/>
    <property type="match status" value="1"/>
</dbReference>
<dbReference type="GO" id="GO:0005634">
    <property type="term" value="C:nucleus"/>
    <property type="evidence" value="ECO:0007669"/>
    <property type="project" value="TreeGrafter"/>
</dbReference>
<dbReference type="InterPro" id="IPR057721">
    <property type="entry name" value="BCD1_alpha/beta"/>
</dbReference>
<evidence type="ECO:0000256" key="3">
    <source>
        <dbReference type="ARBA" id="ARBA00022553"/>
    </source>
</evidence>
<evidence type="ECO:0000256" key="6">
    <source>
        <dbReference type="ARBA" id="ARBA00022833"/>
    </source>
</evidence>
<dbReference type="PANTHER" id="PTHR13483">
    <property type="entry name" value="BOX C_D SNORNA PROTEIN 1-RELATED"/>
    <property type="match status" value="1"/>
</dbReference>
<feature type="compositionally biased region" description="Polar residues" evidence="14">
    <location>
        <begin position="163"/>
        <end position="172"/>
    </location>
</feature>
<keyword evidence="4" id="KW-0479">Metal-binding</keyword>